<dbReference type="Proteomes" id="UP000008138">
    <property type="component" value="Chromosome"/>
</dbReference>
<dbReference type="KEGG" id="tuz:TUZN_0791"/>
<dbReference type="EMBL" id="CP002590">
    <property type="protein sequence ID" value="AEA12279.1"/>
    <property type="molecule type" value="Genomic_DNA"/>
</dbReference>
<name>F2L530_THEU7</name>
<organism evidence="1 2">
    <name type="scientific">Thermoproteus uzoniensis (strain 768-20)</name>
    <dbReference type="NCBI Taxonomy" id="999630"/>
    <lineage>
        <taxon>Archaea</taxon>
        <taxon>Thermoproteota</taxon>
        <taxon>Thermoprotei</taxon>
        <taxon>Thermoproteales</taxon>
        <taxon>Thermoproteaceae</taxon>
        <taxon>Thermoproteus</taxon>
    </lineage>
</organism>
<evidence type="ECO:0000313" key="1">
    <source>
        <dbReference type="EMBL" id="AEA12279.1"/>
    </source>
</evidence>
<dbReference type="HOGENOM" id="CLU_117974_0_0_2"/>
<gene>
    <name evidence="1" type="ordered locus">TUZN_0791</name>
</gene>
<dbReference type="AlphaFoldDB" id="F2L530"/>
<proteinExistence type="predicted"/>
<dbReference type="eggNOG" id="arCOG05710">
    <property type="taxonomic scope" value="Archaea"/>
</dbReference>
<protein>
    <submittedName>
        <fullName evidence="1">Uncharacterized protein</fullName>
    </submittedName>
</protein>
<reference evidence="1 2" key="1">
    <citation type="journal article" date="2011" name="J. Bacteriol.">
        <title>Complete genome sequence of the thermoacidophilic crenarchaeon Thermoproteus uzoniensis 768-20.</title>
        <authorList>
            <person name="Mardanov A.V."/>
            <person name="Gumerov V.M."/>
            <person name="Beletsky A.V."/>
            <person name="Prokofeva M.I."/>
            <person name="Bonch-Osmolovskaya E.A."/>
            <person name="Ravin N.V."/>
            <person name="Skryabin K.G."/>
        </authorList>
    </citation>
    <scope>NUCLEOTIDE SEQUENCE [LARGE SCALE GENOMIC DNA]</scope>
    <source>
        <strain evidence="1 2">768-20</strain>
    </source>
</reference>
<reference key="2">
    <citation type="submission" date="2011-03" db="EMBL/GenBank/DDBJ databases">
        <title>Complete genome sequence of the thermoacidophilic crenarchaeon Thermoproteus uzoniensis 768-20.</title>
        <authorList>
            <person name="Mardanov A.V."/>
            <person name="Gumerov V.M."/>
            <person name="Beletsky A.V."/>
            <person name="Prokofeva M.I."/>
            <person name="Bonch-Osmolovskaya E.A."/>
            <person name="Ravin N.V."/>
            <person name="Skryabin K.G."/>
        </authorList>
    </citation>
    <scope>NUCLEOTIDE SEQUENCE</scope>
    <source>
        <strain>768-20</strain>
    </source>
</reference>
<keyword evidence="2" id="KW-1185">Reference proteome</keyword>
<accession>F2L530</accession>
<sequence>MTTNIVEKIASYIPGYAGYKQKELRRESDALVRRHVSSVLSSAKAKMVLTPTAARAVAANPDARYLWDSAKALFDRVIQRIDKAPEGYSGFYDLVKVDEAALDEIYRMDLALVEKAGEVAKLVDEISAAQPGSDVWIQKLQALSSALSQLDSAIDERSNFIAGYTRQQAEAAGRQIGAIQTAEQGREGGRGFLKRLFGGR</sequence>
<evidence type="ECO:0000313" key="2">
    <source>
        <dbReference type="Proteomes" id="UP000008138"/>
    </source>
</evidence>
<dbReference type="STRING" id="999630.TUZN_0791"/>